<comment type="caution">
    <text evidence="1">The sequence shown here is derived from an EMBL/GenBank/DDBJ whole genome shotgun (WGS) entry which is preliminary data.</text>
</comment>
<dbReference type="InterPro" id="IPR036249">
    <property type="entry name" value="Thioredoxin-like_sf"/>
</dbReference>
<dbReference type="AlphaFoldDB" id="A0A7X0MRU4"/>
<accession>A0A7X0MRU4</accession>
<protein>
    <submittedName>
        <fullName evidence="1">Putative dithiol-disulfide oxidoreductase (DUF899 family)</fullName>
    </submittedName>
</protein>
<organism evidence="1 2">
    <name type="scientific">Rhizobium soli</name>
    <dbReference type="NCBI Taxonomy" id="424798"/>
    <lineage>
        <taxon>Bacteria</taxon>
        <taxon>Pseudomonadati</taxon>
        <taxon>Pseudomonadota</taxon>
        <taxon>Alphaproteobacteria</taxon>
        <taxon>Hyphomicrobiales</taxon>
        <taxon>Rhizobiaceae</taxon>
        <taxon>Rhizobium/Agrobacterium group</taxon>
        <taxon>Rhizobium</taxon>
    </lineage>
</organism>
<dbReference type="EMBL" id="JACHBU010000004">
    <property type="protein sequence ID" value="MBB6508984.1"/>
    <property type="molecule type" value="Genomic_DNA"/>
</dbReference>
<keyword evidence="2" id="KW-1185">Reference proteome</keyword>
<name>A0A7X0MRU4_9HYPH</name>
<dbReference type="Proteomes" id="UP000585437">
    <property type="component" value="Unassembled WGS sequence"/>
</dbReference>
<evidence type="ECO:0000313" key="1">
    <source>
        <dbReference type="EMBL" id="MBB6508984.1"/>
    </source>
</evidence>
<evidence type="ECO:0000313" key="2">
    <source>
        <dbReference type="Proteomes" id="UP000585437"/>
    </source>
</evidence>
<dbReference type="SUPFAM" id="SSF52833">
    <property type="entry name" value="Thioredoxin-like"/>
    <property type="match status" value="1"/>
</dbReference>
<gene>
    <name evidence="1" type="ORF">F4695_002341</name>
</gene>
<dbReference type="Pfam" id="PF05988">
    <property type="entry name" value="DUF899"/>
    <property type="match status" value="1"/>
</dbReference>
<proteinExistence type="predicted"/>
<reference evidence="1 2" key="1">
    <citation type="submission" date="2020-08" db="EMBL/GenBank/DDBJ databases">
        <title>The Agave Microbiome: Exploring the role of microbial communities in plant adaptations to desert environments.</title>
        <authorList>
            <person name="Partida-Martinez L.P."/>
        </authorList>
    </citation>
    <scope>NUCLEOTIDE SEQUENCE [LARGE SCALE GENOMIC DNA]</scope>
    <source>
        <strain evidence="1 2">AS3.12</strain>
    </source>
</reference>
<dbReference type="RefSeq" id="WP_184654751.1">
    <property type="nucleotide sequence ID" value="NZ_JACHBU010000004.1"/>
</dbReference>
<sequence length="250" mass="28685">MDVSAFPTNAVLSKDEWLKARLELLALEKEETRLRDKVRAARRALPWVRVDKDYVFDTPEGGKTLSDLFAGRSQLLIYHFMFGPDWSEGCVGCSFMADHFDGTLAHLNHHDVTLVAVSRGTLEQIEAYKARMNWQFPWVSSYATDFNHDYRVSFTQEEMQGETINYNFRDMPASEGFEELPGLSAFYRNEAGEIFHTYSTYARGPEEVIGTLMLLDRAPLGRNEDKTMSFLKRHDEYAAKPEQQASSCCH</sequence>
<dbReference type="InterPro" id="IPR010296">
    <property type="entry name" value="DUF899_thioredox"/>
</dbReference>
<dbReference type="Gene3D" id="3.40.30.10">
    <property type="entry name" value="Glutaredoxin"/>
    <property type="match status" value="1"/>
</dbReference>